<comment type="caution">
    <text evidence="2">The sequence shown here is derived from an EMBL/GenBank/DDBJ whole genome shotgun (WGS) entry which is preliminary data.</text>
</comment>
<dbReference type="InterPro" id="IPR007404">
    <property type="entry name" value="YdjM-like"/>
</dbReference>
<dbReference type="PANTHER" id="PTHR40031">
    <property type="entry name" value="HYPOTHETICAL MEMBRANE SPANNING PROTEIN"/>
    <property type="match status" value="1"/>
</dbReference>
<name>A0A0L6JMZ5_9FIRM</name>
<reference evidence="3" key="1">
    <citation type="submission" date="2015-07" db="EMBL/GenBank/DDBJ databases">
        <title>Near-Complete Genome Sequence of the Cellulolytic Bacterium Bacteroides (Pseudobacteroides) cellulosolvens ATCC 35603.</title>
        <authorList>
            <person name="Dassa B."/>
            <person name="Utturkar S.M."/>
            <person name="Klingeman D.M."/>
            <person name="Hurt R.A."/>
            <person name="Keller M."/>
            <person name="Xu J."/>
            <person name="Reddy Y.H.K."/>
            <person name="Borovok I."/>
            <person name="Grinberg I.R."/>
            <person name="Lamed R."/>
            <person name="Zhivin O."/>
            <person name="Bayer E.A."/>
            <person name="Brown S.D."/>
        </authorList>
    </citation>
    <scope>NUCLEOTIDE SEQUENCE [LARGE SCALE GENOMIC DNA]</scope>
    <source>
        <strain evidence="3">DSM 2933</strain>
    </source>
</reference>
<evidence type="ECO:0008006" key="4">
    <source>
        <dbReference type="Google" id="ProtNLM"/>
    </source>
</evidence>
<proteinExistence type="predicted"/>
<feature type="transmembrane region" description="Helical" evidence="1">
    <location>
        <begin position="63"/>
        <end position="81"/>
    </location>
</feature>
<keyword evidence="1" id="KW-1133">Transmembrane helix</keyword>
<dbReference type="Proteomes" id="UP000036923">
    <property type="component" value="Unassembled WGS sequence"/>
</dbReference>
<keyword evidence="3" id="KW-1185">Reference proteome</keyword>
<feature type="transmembrane region" description="Helical" evidence="1">
    <location>
        <begin position="87"/>
        <end position="110"/>
    </location>
</feature>
<organism evidence="2 3">
    <name type="scientific">Pseudobacteroides cellulosolvens ATCC 35603 = DSM 2933</name>
    <dbReference type="NCBI Taxonomy" id="398512"/>
    <lineage>
        <taxon>Bacteria</taxon>
        <taxon>Bacillati</taxon>
        <taxon>Bacillota</taxon>
        <taxon>Clostridia</taxon>
        <taxon>Eubacteriales</taxon>
        <taxon>Oscillospiraceae</taxon>
        <taxon>Pseudobacteroides</taxon>
    </lineage>
</organism>
<dbReference type="RefSeq" id="WP_050753388.1">
    <property type="nucleotide sequence ID" value="NZ_LGTC01000001.1"/>
</dbReference>
<sequence length="217" mass="24121">MDPFSHAVIGTALSKAVGYGINFSAPENIGLVVGSVFPDIDIVLKKWGNYVYLKNHRAATHSIIGLIISSLFISVALRLIYPASSFLSIFLCSMIGCLSHTVSDILNSYGAKFLWPFYKRKLALNLIVIINPLVILFLLGYIFGNSSTGLLSILILGLYLLLRLLYKLLIKDELKKAYPSMRITAVIPSMLATFRWHFVLEDKEVLLVGEKNILNGK</sequence>
<feature type="transmembrane region" description="Helical" evidence="1">
    <location>
        <begin position="149"/>
        <end position="166"/>
    </location>
</feature>
<dbReference type="AlphaFoldDB" id="A0A0L6JMZ5"/>
<dbReference type="Pfam" id="PF04307">
    <property type="entry name" value="YdjM"/>
    <property type="match status" value="1"/>
</dbReference>
<evidence type="ECO:0000313" key="3">
    <source>
        <dbReference type="Proteomes" id="UP000036923"/>
    </source>
</evidence>
<dbReference type="InterPro" id="IPR053170">
    <property type="entry name" value="Transcription_regulator"/>
</dbReference>
<accession>A0A0L6JMZ5</accession>
<evidence type="ECO:0000256" key="1">
    <source>
        <dbReference type="SAM" id="Phobius"/>
    </source>
</evidence>
<dbReference type="EMBL" id="LGTC01000001">
    <property type="protein sequence ID" value="KNY27105.1"/>
    <property type="molecule type" value="Genomic_DNA"/>
</dbReference>
<keyword evidence="1" id="KW-0812">Transmembrane</keyword>
<keyword evidence="1" id="KW-0472">Membrane</keyword>
<dbReference type="PANTHER" id="PTHR40031:SF1">
    <property type="entry name" value="MEMBRANE-BOUND METAL-DEPENDENT HYDROLASE"/>
    <property type="match status" value="1"/>
</dbReference>
<protein>
    <recommendedName>
        <fullName evidence="4">Membrane-bound metal-dependent hydrolase</fullName>
    </recommendedName>
</protein>
<dbReference type="STRING" id="398512.Bccel_2370"/>
<dbReference type="eggNOG" id="COG1988">
    <property type="taxonomic scope" value="Bacteria"/>
</dbReference>
<evidence type="ECO:0000313" key="2">
    <source>
        <dbReference type="EMBL" id="KNY27105.1"/>
    </source>
</evidence>
<feature type="transmembrane region" description="Helical" evidence="1">
    <location>
        <begin position="122"/>
        <end position="143"/>
    </location>
</feature>
<gene>
    <name evidence="2" type="ORF">Bccel_2370</name>
</gene>